<dbReference type="Pfam" id="PF18052">
    <property type="entry name" value="Rx_N"/>
    <property type="match status" value="1"/>
</dbReference>
<evidence type="ECO:0000259" key="5">
    <source>
        <dbReference type="Pfam" id="PF18052"/>
    </source>
</evidence>
<name>A0A7J0FCE1_9ERIC</name>
<evidence type="ECO:0000313" key="7">
    <source>
        <dbReference type="EMBL" id="GFY96345.1"/>
    </source>
</evidence>
<dbReference type="PANTHER" id="PTHR47186">
    <property type="entry name" value="LEUCINE-RICH REPEAT-CONTAINING PROTEIN 57"/>
    <property type="match status" value="1"/>
</dbReference>
<dbReference type="InterPro" id="IPR055414">
    <property type="entry name" value="LRR_R13L4/SHOC2-like"/>
</dbReference>
<proteinExistence type="predicted"/>
<accession>A0A7J0FCE1</accession>
<evidence type="ECO:0000256" key="2">
    <source>
        <dbReference type="ARBA" id="ARBA00022741"/>
    </source>
</evidence>
<feature type="domain" description="Disease resistance N-terminal" evidence="5">
    <location>
        <begin position="13"/>
        <end position="97"/>
    </location>
</feature>
<dbReference type="GO" id="GO:0005524">
    <property type="term" value="F:ATP binding"/>
    <property type="evidence" value="ECO:0007669"/>
    <property type="project" value="UniProtKB-KW"/>
</dbReference>
<keyword evidence="8" id="KW-1185">Reference proteome</keyword>
<evidence type="ECO:0000259" key="6">
    <source>
        <dbReference type="Pfam" id="PF23598"/>
    </source>
</evidence>
<keyword evidence="3" id="KW-0611">Plant defense</keyword>
<dbReference type="GO" id="GO:0006952">
    <property type="term" value="P:defense response"/>
    <property type="evidence" value="ECO:0007669"/>
    <property type="project" value="UniProtKB-KW"/>
</dbReference>
<feature type="domain" description="Disease resistance R13L4/SHOC-2-like LRR" evidence="6">
    <location>
        <begin position="173"/>
        <end position="323"/>
    </location>
</feature>
<dbReference type="InterPro" id="IPR032675">
    <property type="entry name" value="LRR_dom_sf"/>
</dbReference>
<dbReference type="Gene3D" id="1.20.5.4130">
    <property type="match status" value="1"/>
</dbReference>
<dbReference type="CDD" id="cd14798">
    <property type="entry name" value="RX-CC_like"/>
    <property type="match status" value="1"/>
</dbReference>
<gene>
    <name evidence="7" type="ORF">Acr_11g0006510</name>
</gene>
<comment type="caution">
    <text evidence="7">The sequence shown here is derived from an EMBL/GenBank/DDBJ whole genome shotgun (WGS) entry which is preliminary data.</text>
</comment>
<evidence type="ECO:0000256" key="1">
    <source>
        <dbReference type="ARBA" id="ARBA00022737"/>
    </source>
</evidence>
<protein>
    <recommendedName>
        <fullName evidence="9">Rx N-terminal domain-containing protein</fullName>
    </recommendedName>
</protein>
<dbReference type="InterPro" id="IPR041118">
    <property type="entry name" value="Rx_N"/>
</dbReference>
<evidence type="ECO:0000256" key="3">
    <source>
        <dbReference type="ARBA" id="ARBA00022821"/>
    </source>
</evidence>
<dbReference type="AlphaFoldDB" id="A0A7J0FCE1"/>
<keyword evidence="2" id="KW-0547">Nucleotide-binding</keyword>
<dbReference type="EMBL" id="BJWL01000011">
    <property type="protein sequence ID" value="GFY96345.1"/>
    <property type="molecule type" value="Genomic_DNA"/>
</dbReference>
<dbReference type="InterPro" id="IPR038005">
    <property type="entry name" value="RX-like_CC"/>
</dbReference>
<keyword evidence="1" id="KW-0677">Repeat</keyword>
<evidence type="ECO:0008006" key="9">
    <source>
        <dbReference type="Google" id="ProtNLM"/>
    </source>
</evidence>
<dbReference type="Proteomes" id="UP000585474">
    <property type="component" value="Unassembled WGS sequence"/>
</dbReference>
<dbReference type="SUPFAM" id="SSF52058">
    <property type="entry name" value="L domain-like"/>
    <property type="match status" value="1"/>
</dbReference>
<dbReference type="Pfam" id="PF23598">
    <property type="entry name" value="LRR_14"/>
    <property type="match status" value="2"/>
</dbReference>
<dbReference type="Gene3D" id="3.80.10.10">
    <property type="entry name" value="Ribonuclease Inhibitor"/>
    <property type="match status" value="1"/>
</dbReference>
<reference evidence="7 8" key="1">
    <citation type="submission" date="2019-07" db="EMBL/GenBank/DDBJ databases">
        <title>De Novo Assembly of kiwifruit Actinidia rufa.</title>
        <authorList>
            <person name="Sugita-Konishi S."/>
            <person name="Sato K."/>
            <person name="Mori E."/>
            <person name="Abe Y."/>
            <person name="Kisaki G."/>
            <person name="Hamano K."/>
            <person name="Suezawa K."/>
            <person name="Otani M."/>
            <person name="Fukuda T."/>
            <person name="Manabe T."/>
            <person name="Gomi K."/>
            <person name="Tabuchi M."/>
            <person name="Akimitsu K."/>
            <person name="Kataoka I."/>
        </authorList>
    </citation>
    <scope>NUCLEOTIDE SEQUENCE [LARGE SCALE GENOMIC DNA]</scope>
    <source>
        <strain evidence="8">cv. Fuchu</strain>
    </source>
</reference>
<keyword evidence="4" id="KW-0067">ATP-binding</keyword>
<evidence type="ECO:0000256" key="4">
    <source>
        <dbReference type="ARBA" id="ARBA00022840"/>
    </source>
</evidence>
<dbReference type="PANTHER" id="PTHR47186:SF50">
    <property type="entry name" value="FBD DOMAIN-CONTAINING PROTEIN"/>
    <property type="match status" value="1"/>
</dbReference>
<evidence type="ECO:0000313" key="8">
    <source>
        <dbReference type="Proteomes" id="UP000585474"/>
    </source>
</evidence>
<sequence>MAEIALAGATSVLRQTVGVLGNLIVDESSHLSRLREGILWIESEFGYIQSYLEDADAKQRQNRKITRLVIDIRDLAYDVENIMDTYFSRITSHRRKGIFSRLKSAFCVLRYTYDVHNFIVEVEGIKRRVENINRLRLTYGINEGNSATRVRRVTAYKSSLFEDISSNSQHVNLRTVLYFNDEDERVKISQDLRLLRVLYLDKIILSRPNDIGNFCHLTYLQLRSNDLGKLPSAICNLKSLLTLDVRGYGFDIPIGIWKMRQLRHLILSFFTNDKVQQIDVSLPNLQSMHLKPIQITRFVEVLRLKNLTSLRKLWITSQSVNRSRPLSTLNLPRCENLHKLYLGVSMKNLPDLDKLPNLTKLVLEFSESVESPLETLKKLPKLKILKLGEKSYNGRQIICSGGPDNFPQLETLEIHDLIWLQELIVEEGAMPRLKKLSIFGCGRLTGIPDRFRNITTITAE</sequence>
<feature type="domain" description="Disease resistance R13L4/SHOC-2-like LRR" evidence="6">
    <location>
        <begin position="336"/>
        <end position="438"/>
    </location>
</feature>
<dbReference type="OrthoDB" id="646178at2759"/>
<organism evidence="7 8">
    <name type="scientific">Actinidia rufa</name>
    <dbReference type="NCBI Taxonomy" id="165716"/>
    <lineage>
        <taxon>Eukaryota</taxon>
        <taxon>Viridiplantae</taxon>
        <taxon>Streptophyta</taxon>
        <taxon>Embryophyta</taxon>
        <taxon>Tracheophyta</taxon>
        <taxon>Spermatophyta</taxon>
        <taxon>Magnoliopsida</taxon>
        <taxon>eudicotyledons</taxon>
        <taxon>Gunneridae</taxon>
        <taxon>Pentapetalae</taxon>
        <taxon>asterids</taxon>
        <taxon>Ericales</taxon>
        <taxon>Actinidiaceae</taxon>
        <taxon>Actinidia</taxon>
    </lineage>
</organism>